<keyword evidence="5" id="KW-1185">Reference proteome</keyword>
<comment type="caution">
    <text evidence="4">The sequence shown here is derived from an EMBL/GenBank/DDBJ whole genome shotgun (WGS) entry which is preliminary data.</text>
</comment>
<sequence length="343" mass="35978">MSLVLKALLAASAVLASNAPHVGGTWETLAKIPIAPRQEHAMAALSETTLSIVGGIIPNPDGEGANTTSLMQLYDIPSDTWRSAAEAPIEVNHPNVAAVDGKIYLLGGLSVASGGIWRAFADSWVYDPVTDKWYALDPVPAGYEKGSAAMGVYGSMIFMAGGMRTLVPGGPGGEQDTVDSVLAFDTASLTWIDLPQAAQKIPEGRDHAGTSVVGCKFYLLGGRLRGQYEVKDTVFILDLDNLEHGWTVSDGRMPTPRGGVVAGAVGSKVYVMGGEGNPTEGAEGVFDDVEVYDTETETWEKLEAMQLPRHGGAAAVVDGGIYLPGGGIREGGAPVDVFDVYWP</sequence>
<accession>A0A8H4XLU8</accession>
<proteinExistence type="predicted"/>
<dbReference type="Pfam" id="PF01344">
    <property type="entry name" value="Kelch_1"/>
    <property type="match status" value="1"/>
</dbReference>
<dbReference type="AlphaFoldDB" id="A0A8H4XLU8"/>
<protein>
    <recommendedName>
        <fullName evidence="6">Kelch repeat-containing protein</fullName>
    </recommendedName>
</protein>
<dbReference type="SUPFAM" id="SSF117281">
    <property type="entry name" value="Kelch motif"/>
    <property type="match status" value="1"/>
</dbReference>
<gene>
    <name evidence="4" type="ORF">FZEAL_3391</name>
</gene>
<dbReference type="EMBL" id="JABEYC010000215">
    <property type="protein sequence ID" value="KAF4980642.1"/>
    <property type="molecule type" value="Genomic_DNA"/>
</dbReference>
<evidence type="ECO:0000256" key="2">
    <source>
        <dbReference type="ARBA" id="ARBA00022737"/>
    </source>
</evidence>
<dbReference type="InterPro" id="IPR015915">
    <property type="entry name" value="Kelch-typ_b-propeller"/>
</dbReference>
<keyword evidence="3" id="KW-0732">Signal</keyword>
<evidence type="ECO:0008006" key="6">
    <source>
        <dbReference type="Google" id="ProtNLM"/>
    </source>
</evidence>
<evidence type="ECO:0000256" key="1">
    <source>
        <dbReference type="ARBA" id="ARBA00022441"/>
    </source>
</evidence>
<keyword evidence="1" id="KW-0880">Kelch repeat</keyword>
<dbReference type="PANTHER" id="PTHR46344:SF27">
    <property type="entry name" value="KELCH REPEAT SUPERFAMILY PROTEIN"/>
    <property type="match status" value="1"/>
</dbReference>
<dbReference type="PANTHER" id="PTHR46344">
    <property type="entry name" value="OS02G0202900 PROTEIN"/>
    <property type="match status" value="1"/>
</dbReference>
<reference evidence="4" key="2">
    <citation type="submission" date="2020-05" db="EMBL/GenBank/DDBJ databases">
        <authorList>
            <person name="Kim H.-S."/>
            <person name="Proctor R.H."/>
            <person name="Brown D.W."/>
        </authorList>
    </citation>
    <scope>NUCLEOTIDE SEQUENCE</scope>
    <source>
        <strain evidence="4">NRRL 22465</strain>
    </source>
</reference>
<organism evidence="4 5">
    <name type="scientific">Fusarium zealandicum</name>
    <dbReference type="NCBI Taxonomy" id="1053134"/>
    <lineage>
        <taxon>Eukaryota</taxon>
        <taxon>Fungi</taxon>
        <taxon>Dikarya</taxon>
        <taxon>Ascomycota</taxon>
        <taxon>Pezizomycotina</taxon>
        <taxon>Sordariomycetes</taxon>
        <taxon>Hypocreomycetidae</taxon>
        <taxon>Hypocreales</taxon>
        <taxon>Nectriaceae</taxon>
        <taxon>Fusarium</taxon>
        <taxon>Fusarium staphyleae species complex</taxon>
    </lineage>
</organism>
<evidence type="ECO:0000313" key="4">
    <source>
        <dbReference type="EMBL" id="KAF4980642.1"/>
    </source>
</evidence>
<feature type="chain" id="PRO_5034053586" description="Kelch repeat-containing protein" evidence="3">
    <location>
        <begin position="25"/>
        <end position="343"/>
    </location>
</feature>
<dbReference type="Proteomes" id="UP000635477">
    <property type="component" value="Unassembled WGS sequence"/>
</dbReference>
<dbReference type="OrthoDB" id="45365at2759"/>
<dbReference type="Gene3D" id="2.120.10.80">
    <property type="entry name" value="Kelch-type beta propeller"/>
    <property type="match status" value="2"/>
</dbReference>
<dbReference type="InterPro" id="IPR006652">
    <property type="entry name" value="Kelch_1"/>
</dbReference>
<dbReference type="SMART" id="SM00612">
    <property type="entry name" value="Kelch"/>
    <property type="match status" value="4"/>
</dbReference>
<evidence type="ECO:0000256" key="3">
    <source>
        <dbReference type="SAM" id="SignalP"/>
    </source>
</evidence>
<feature type="signal peptide" evidence="3">
    <location>
        <begin position="1"/>
        <end position="24"/>
    </location>
</feature>
<reference evidence="4" key="1">
    <citation type="journal article" date="2020" name="BMC Genomics">
        <title>Correction to: Identification and distribution of gene clusters required for synthesis of sphingolipid metabolism inhibitors in diverse species of the filamentous fungus Fusarium.</title>
        <authorList>
            <person name="Kim H.S."/>
            <person name="Lohmar J.M."/>
            <person name="Busman M."/>
            <person name="Brown D.W."/>
            <person name="Naumann T.A."/>
            <person name="Divon H.H."/>
            <person name="Lysoe E."/>
            <person name="Uhlig S."/>
            <person name="Proctor R.H."/>
        </authorList>
    </citation>
    <scope>NUCLEOTIDE SEQUENCE</scope>
    <source>
        <strain evidence="4">NRRL 22465</strain>
    </source>
</reference>
<name>A0A8H4XLU8_9HYPO</name>
<dbReference type="Pfam" id="PF24681">
    <property type="entry name" value="Kelch_KLHDC2_KLHL20_DRC7"/>
    <property type="match status" value="1"/>
</dbReference>
<keyword evidence="2" id="KW-0677">Repeat</keyword>
<evidence type="ECO:0000313" key="5">
    <source>
        <dbReference type="Proteomes" id="UP000635477"/>
    </source>
</evidence>